<dbReference type="AlphaFoldDB" id="A0AAI9YTX0"/>
<dbReference type="EMBL" id="MOOE01000009">
    <property type="protein sequence ID" value="KAK1523877.1"/>
    <property type="molecule type" value="Genomic_DNA"/>
</dbReference>
<evidence type="ECO:0000256" key="1">
    <source>
        <dbReference type="SAM" id="Phobius"/>
    </source>
</evidence>
<proteinExistence type="predicted"/>
<keyword evidence="1" id="KW-0472">Membrane</keyword>
<keyword evidence="1" id="KW-0812">Transmembrane</keyword>
<gene>
    <name evidence="2" type="ORF">CCOS01_08964</name>
</gene>
<name>A0AAI9YTX0_9PEZI</name>
<feature type="transmembrane region" description="Helical" evidence="1">
    <location>
        <begin position="20"/>
        <end position="40"/>
    </location>
</feature>
<keyword evidence="1" id="KW-1133">Transmembrane helix</keyword>
<dbReference type="GeneID" id="85340671"/>
<sequence length="75" mass="8046">MSKASASFLGRVAKRQCRGVAALLDTCGCSAAIWGVFIAIRGHYLPLLLLLWSIDQEPPNDNALSTVRKMASEGV</sequence>
<keyword evidence="3" id="KW-1185">Reference proteome</keyword>
<protein>
    <submittedName>
        <fullName evidence="2">Uncharacterized protein</fullName>
    </submittedName>
</protein>
<accession>A0AAI9YTX0</accession>
<evidence type="ECO:0000313" key="3">
    <source>
        <dbReference type="Proteomes" id="UP001240678"/>
    </source>
</evidence>
<evidence type="ECO:0000313" key="2">
    <source>
        <dbReference type="EMBL" id="KAK1523877.1"/>
    </source>
</evidence>
<dbReference type="RefSeq" id="XP_060311824.1">
    <property type="nucleotide sequence ID" value="XM_060457124.1"/>
</dbReference>
<reference evidence="2 3" key="1">
    <citation type="submission" date="2016-10" db="EMBL/GenBank/DDBJ databases">
        <title>The genome sequence of Colletotrichum fioriniae PJ7.</title>
        <authorList>
            <person name="Baroncelli R."/>
        </authorList>
    </citation>
    <scope>NUCLEOTIDE SEQUENCE [LARGE SCALE GENOMIC DNA]</scope>
    <source>
        <strain evidence="2 3">IMI 309622</strain>
    </source>
</reference>
<comment type="caution">
    <text evidence="2">The sequence shown here is derived from an EMBL/GenBank/DDBJ whole genome shotgun (WGS) entry which is preliminary data.</text>
</comment>
<dbReference type="Proteomes" id="UP001240678">
    <property type="component" value="Unassembled WGS sequence"/>
</dbReference>
<organism evidence="2 3">
    <name type="scientific">Colletotrichum costaricense</name>
    <dbReference type="NCBI Taxonomy" id="1209916"/>
    <lineage>
        <taxon>Eukaryota</taxon>
        <taxon>Fungi</taxon>
        <taxon>Dikarya</taxon>
        <taxon>Ascomycota</taxon>
        <taxon>Pezizomycotina</taxon>
        <taxon>Sordariomycetes</taxon>
        <taxon>Hypocreomycetidae</taxon>
        <taxon>Glomerellales</taxon>
        <taxon>Glomerellaceae</taxon>
        <taxon>Colletotrichum</taxon>
        <taxon>Colletotrichum acutatum species complex</taxon>
    </lineage>
</organism>